<name>A0A0K2VD86_LEPSM</name>
<dbReference type="EMBL" id="HACA01031132">
    <property type="protein sequence ID" value="CDW48493.1"/>
    <property type="molecule type" value="Transcribed_RNA"/>
</dbReference>
<evidence type="ECO:0000313" key="1">
    <source>
        <dbReference type="EMBL" id="CDW48493.1"/>
    </source>
</evidence>
<organism evidence="1">
    <name type="scientific">Lepeophtheirus salmonis</name>
    <name type="common">Salmon louse</name>
    <name type="synonym">Caligus salmonis</name>
    <dbReference type="NCBI Taxonomy" id="72036"/>
    <lineage>
        <taxon>Eukaryota</taxon>
        <taxon>Metazoa</taxon>
        <taxon>Ecdysozoa</taxon>
        <taxon>Arthropoda</taxon>
        <taxon>Crustacea</taxon>
        <taxon>Multicrustacea</taxon>
        <taxon>Hexanauplia</taxon>
        <taxon>Copepoda</taxon>
        <taxon>Siphonostomatoida</taxon>
        <taxon>Caligidae</taxon>
        <taxon>Lepeophtheirus</taxon>
    </lineage>
</organism>
<sequence>MSQPEGFSLAAKFIQISSSAILRIEVTFSHSQNRLNEVYNSLCQKYHNNLCISLGSPRDLFVKIQDGPNLNLNPF</sequence>
<proteinExistence type="predicted"/>
<protein>
    <submittedName>
        <fullName evidence="1">Uncharacterized protein</fullName>
    </submittedName>
</protein>
<reference evidence="1" key="1">
    <citation type="submission" date="2014-05" db="EMBL/GenBank/DDBJ databases">
        <authorList>
            <person name="Chronopoulou M."/>
        </authorList>
    </citation>
    <scope>NUCLEOTIDE SEQUENCE</scope>
    <source>
        <tissue evidence="1">Whole organism</tissue>
    </source>
</reference>
<accession>A0A0K2VD86</accession>
<dbReference type="AlphaFoldDB" id="A0A0K2VD86"/>